<comment type="subcellular location">
    <subcellularLocation>
        <location evidence="1">Membrane</location>
        <topology evidence="1">Multi-pass membrane protein</topology>
    </subcellularLocation>
</comment>
<keyword evidence="4 6" id="KW-0472">Membrane</keyword>
<accession>A0A5M8PTR9</accession>
<feature type="transmembrane region" description="Helical" evidence="6">
    <location>
        <begin position="99"/>
        <end position="121"/>
    </location>
</feature>
<evidence type="ECO:0000256" key="5">
    <source>
        <dbReference type="ARBA" id="ARBA00038359"/>
    </source>
</evidence>
<keyword evidence="3 6" id="KW-1133">Transmembrane helix</keyword>
<dbReference type="InterPro" id="IPR049326">
    <property type="entry name" value="Rhodopsin_dom_fungi"/>
</dbReference>
<evidence type="ECO:0000313" key="8">
    <source>
        <dbReference type="EMBL" id="KAA6412804.1"/>
    </source>
</evidence>
<organism evidence="8 9">
    <name type="scientific">Lasallia pustulata</name>
    <dbReference type="NCBI Taxonomy" id="136370"/>
    <lineage>
        <taxon>Eukaryota</taxon>
        <taxon>Fungi</taxon>
        <taxon>Dikarya</taxon>
        <taxon>Ascomycota</taxon>
        <taxon>Pezizomycotina</taxon>
        <taxon>Lecanoromycetes</taxon>
        <taxon>OSLEUM clade</taxon>
        <taxon>Umbilicariomycetidae</taxon>
        <taxon>Umbilicariales</taxon>
        <taxon>Umbilicariaceae</taxon>
        <taxon>Lasallia</taxon>
    </lineage>
</organism>
<evidence type="ECO:0000256" key="2">
    <source>
        <dbReference type="ARBA" id="ARBA00022692"/>
    </source>
</evidence>
<evidence type="ECO:0000256" key="4">
    <source>
        <dbReference type="ARBA" id="ARBA00023136"/>
    </source>
</evidence>
<reference evidence="8 9" key="1">
    <citation type="submission" date="2019-09" db="EMBL/GenBank/DDBJ databases">
        <title>The hologenome of the rock-dwelling lichen Lasallia pustulata.</title>
        <authorList>
            <person name="Greshake Tzovaras B."/>
            <person name="Segers F."/>
            <person name="Bicker A."/>
            <person name="Dal Grande F."/>
            <person name="Otte J."/>
            <person name="Hankeln T."/>
            <person name="Schmitt I."/>
            <person name="Ebersberger I."/>
        </authorList>
    </citation>
    <scope>NUCLEOTIDE SEQUENCE [LARGE SCALE GENOMIC DNA]</scope>
    <source>
        <strain evidence="8">A1-1</strain>
    </source>
</reference>
<evidence type="ECO:0000259" key="7">
    <source>
        <dbReference type="Pfam" id="PF20684"/>
    </source>
</evidence>
<dbReference type="Proteomes" id="UP000324767">
    <property type="component" value="Unassembled WGS sequence"/>
</dbReference>
<proteinExistence type="inferred from homology"/>
<sequence length="375" mass="41958">MQGEIYSPPANHQDQDRGWGLLAVCMSFMTCAVVSTCLRVFVRARLTRNLGWDDYNMIAATVTTVVGGGLVVAEVVSGLGRHEYYLTATQRRHFVKFGWLDWMQTFLTLMFTKISICLLLLRIMVQKWFVRSIYTLIICLVIFHMVCFFLFLGVCRPLNAYWTAGLEGKCLSENQVEYIIIAQGVFSIITDLICATFPIIILRQVQMNFRTKLMLCILMGLGVITAICCTIRTVLSGSLVAKDLSWEVVSNVYWRLPEVNIGIVCANAPLLRPLYLFLSGRLHRPQPPTSSNDKDRIWPVNGLAKPSQSQGIANNVSSNRNKYEGDLMSQAMDLPIQNLSRKSDIDEEGYVTYLSLVNGGSVRSGDEGRGGVGEV</sequence>
<dbReference type="InterPro" id="IPR052337">
    <property type="entry name" value="SAT4-like"/>
</dbReference>
<comment type="similarity">
    <text evidence="5">Belongs to the SAT4 family.</text>
</comment>
<dbReference type="OrthoDB" id="3923077at2759"/>
<keyword evidence="2 6" id="KW-0812">Transmembrane</keyword>
<dbReference type="PANTHER" id="PTHR33048:SF146">
    <property type="entry name" value="INTEGRAL MEMBRANE PROTEIN"/>
    <property type="match status" value="1"/>
</dbReference>
<comment type="caution">
    <text evidence="8">The sequence shown here is derived from an EMBL/GenBank/DDBJ whole genome shotgun (WGS) entry which is preliminary data.</text>
</comment>
<dbReference type="Pfam" id="PF20684">
    <property type="entry name" value="Fung_rhodopsin"/>
    <property type="match status" value="1"/>
</dbReference>
<feature type="transmembrane region" description="Helical" evidence="6">
    <location>
        <begin position="133"/>
        <end position="154"/>
    </location>
</feature>
<feature type="transmembrane region" description="Helical" evidence="6">
    <location>
        <begin position="213"/>
        <end position="239"/>
    </location>
</feature>
<feature type="domain" description="Rhodopsin" evidence="7">
    <location>
        <begin position="38"/>
        <end position="275"/>
    </location>
</feature>
<name>A0A5M8PTR9_9LECA</name>
<feature type="transmembrane region" description="Helical" evidence="6">
    <location>
        <begin position="20"/>
        <end position="42"/>
    </location>
</feature>
<evidence type="ECO:0000256" key="6">
    <source>
        <dbReference type="SAM" id="Phobius"/>
    </source>
</evidence>
<evidence type="ECO:0000256" key="1">
    <source>
        <dbReference type="ARBA" id="ARBA00004141"/>
    </source>
</evidence>
<dbReference type="GO" id="GO:0016020">
    <property type="term" value="C:membrane"/>
    <property type="evidence" value="ECO:0007669"/>
    <property type="project" value="UniProtKB-SubCell"/>
</dbReference>
<dbReference type="PANTHER" id="PTHR33048">
    <property type="entry name" value="PTH11-LIKE INTEGRAL MEMBRANE PROTEIN (AFU_ORTHOLOGUE AFUA_5G11245)"/>
    <property type="match status" value="1"/>
</dbReference>
<dbReference type="EMBL" id="VXIT01000005">
    <property type="protein sequence ID" value="KAA6412804.1"/>
    <property type="molecule type" value="Genomic_DNA"/>
</dbReference>
<evidence type="ECO:0000313" key="9">
    <source>
        <dbReference type="Proteomes" id="UP000324767"/>
    </source>
</evidence>
<gene>
    <name evidence="8" type="ORF">FRX48_03796</name>
</gene>
<evidence type="ECO:0000256" key="3">
    <source>
        <dbReference type="ARBA" id="ARBA00022989"/>
    </source>
</evidence>
<feature type="transmembrane region" description="Helical" evidence="6">
    <location>
        <begin position="54"/>
        <end position="79"/>
    </location>
</feature>
<feature type="transmembrane region" description="Helical" evidence="6">
    <location>
        <begin position="178"/>
        <end position="201"/>
    </location>
</feature>
<protein>
    <recommendedName>
        <fullName evidence="7">Rhodopsin domain-containing protein</fullName>
    </recommendedName>
</protein>
<dbReference type="AlphaFoldDB" id="A0A5M8PTR9"/>